<gene>
    <name evidence="1" type="ORF">BDU57DRAFT_512309</name>
</gene>
<dbReference type="Proteomes" id="UP000800096">
    <property type="component" value="Unassembled WGS sequence"/>
</dbReference>
<organism evidence="1 2">
    <name type="scientific">Ampelomyces quisqualis</name>
    <name type="common">Powdery mildew agent</name>
    <dbReference type="NCBI Taxonomy" id="50730"/>
    <lineage>
        <taxon>Eukaryota</taxon>
        <taxon>Fungi</taxon>
        <taxon>Dikarya</taxon>
        <taxon>Ascomycota</taxon>
        <taxon>Pezizomycotina</taxon>
        <taxon>Dothideomycetes</taxon>
        <taxon>Pleosporomycetidae</taxon>
        <taxon>Pleosporales</taxon>
        <taxon>Pleosporineae</taxon>
        <taxon>Phaeosphaeriaceae</taxon>
        <taxon>Ampelomyces</taxon>
    </lineage>
</organism>
<proteinExistence type="predicted"/>
<name>A0A6A5QWS7_AMPQU</name>
<dbReference type="AlphaFoldDB" id="A0A6A5QWS7"/>
<dbReference type="EMBL" id="ML979133">
    <property type="protein sequence ID" value="KAF1919290.1"/>
    <property type="molecule type" value="Genomic_DNA"/>
</dbReference>
<reference evidence="1" key="1">
    <citation type="journal article" date="2020" name="Stud. Mycol.">
        <title>101 Dothideomycetes genomes: a test case for predicting lifestyles and emergence of pathogens.</title>
        <authorList>
            <person name="Haridas S."/>
            <person name="Albert R."/>
            <person name="Binder M."/>
            <person name="Bloem J."/>
            <person name="Labutti K."/>
            <person name="Salamov A."/>
            <person name="Andreopoulos B."/>
            <person name="Baker S."/>
            <person name="Barry K."/>
            <person name="Bills G."/>
            <person name="Bluhm B."/>
            <person name="Cannon C."/>
            <person name="Castanera R."/>
            <person name="Culley D."/>
            <person name="Daum C."/>
            <person name="Ezra D."/>
            <person name="Gonzalez J."/>
            <person name="Henrissat B."/>
            <person name="Kuo A."/>
            <person name="Liang C."/>
            <person name="Lipzen A."/>
            <person name="Lutzoni F."/>
            <person name="Magnuson J."/>
            <person name="Mondo S."/>
            <person name="Nolan M."/>
            <person name="Ohm R."/>
            <person name="Pangilinan J."/>
            <person name="Park H.-J."/>
            <person name="Ramirez L."/>
            <person name="Alfaro M."/>
            <person name="Sun H."/>
            <person name="Tritt A."/>
            <person name="Yoshinaga Y."/>
            <person name="Zwiers L.-H."/>
            <person name="Turgeon B."/>
            <person name="Goodwin S."/>
            <person name="Spatafora J."/>
            <person name="Crous P."/>
            <person name="Grigoriev I."/>
        </authorList>
    </citation>
    <scope>NUCLEOTIDE SEQUENCE</scope>
    <source>
        <strain evidence="1">HMLAC05119</strain>
    </source>
</reference>
<evidence type="ECO:0000313" key="1">
    <source>
        <dbReference type="EMBL" id="KAF1919290.1"/>
    </source>
</evidence>
<keyword evidence="2" id="KW-1185">Reference proteome</keyword>
<sequence>MLAYNQAFFKSQSSWLGRTKARIGRLTQACWSHTTCCSTSLAFRAIPSNPSHAPDNCYLIYLLCPLVVLMTRSESVPGFYNQPGLSLAQTTRLLGIRPFPPS</sequence>
<evidence type="ECO:0000313" key="2">
    <source>
        <dbReference type="Proteomes" id="UP000800096"/>
    </source>
</evidence>
<accession>A0A6A5QWS7</accession>
<protein>
    <submittedName>
        <fullName evidence="1">Uncharacterized protein</fullName>
    </submittedName>
</protein>